<sequence length="175" mass="19382">MATLASGAPDTPPAPGRTSLEPDRFERVLAIGALVLLGFVIAALIRGRAEWPQVPPIVWAHLATIGLALGLTPVMLLRRRGDARHRLLGWIWVSAMMLTAVSSFFVRLTNPGSFSFIHILSVWTVIQVPIIVWSARHHQVVRHRRAVRGMVLGALLIAGFFTFPFDRLLGHWLFG</sequence>
<organism evidence="2 3">
    <name type="scientific">Qipengyuania algicida</name>
    <dbReference type="NCBI Taxonomy" id="1836209"/>
    <lineage>
        <taxon>Bacteria</taxon>
        <taxon>Pseudomonadati</taxon>
        <taxon>Pseudomonadota</taxon>
        <taxon>Alphaproteobacteria</taxon>
        <taxon>Sphingomonadales</taxon>
        <taxon>Erythrobacteraceae</taxon>
        <taxon>Qipengyuania</taxon>
    </lineage>
</organism>
<accession>A0A845AJG2</accession>
<feature type="transmembrane region" description="Helical" evidence="1">
    <location>
        <begin position="89"/>
        <end position="108"/>
    </location>
</feature>
<feature type="transmembrane region" description="Helical" evidence="1">
    <location>
        <begin position="27"/>
        <end position="45"/>
    </location>
</feature>
<feature type="transmembrane region" description="Helical" evidence="1">
    <location>
        <begin position="146"/>
        <end position="165"/>
    </location>
</feature>
<keyword evidence="1" id="KW-0472">Membrane</keyword>
<proteinExistence type="predicted"/>
<keyword evidence="1" id="KW-1133">Transmembrane helix</keyword>
<dbReference type="AlphaFoldDB" id="A0A845AJG2"/>
<dbReference type="EMBL" id="WTYA01000011">
    <property type="protein sequence ID" value="MXP29754.1"/>
    <property type="molecule type" value="Genomic_DNA"/>
</dbReference>
<gene>
    <name evidence="2" type="ORF">GRI58_13145</name>
</gene>
<comment type="caution">
    <text evidence="2">The sequence shown here is derived from an EMBL/GenBank/DDBJ whole genome shotgun (WGS) entry which is preliminary data.</text>
</comment>
<keyword evidence="3" id="KW-1185">Reference proteome</keyword>
<keyword evidence="1" id="KW-0812">Transmembrane</keyword>
<protein>
    <recommendedName>
        <fullName evidence="4">DUF2306 domain-containing protein</fullName>
    </recommendedName>
</protein>
<dbReference type="OrthoDB" id="9815686at2"/>
<feature type="transmembrane region" description="Helical" evidence="1">
    <location>
        <begin position="57"/>
        <end position="77"/>
    </location>
</feature>
<feature type="transmembrane region" description="Helical" evidence="1">
    <location>
        <begin position="114"/>
        <end position="134"/>
    </location>
</feature>
<reference evidence="2 3" key="1">
    <citation type="submission" date="2019-12" db="EMBL/GenBank/DDBJ databases">
        <title>Genomic-based taxomic classification of the family Erythrobacteraceae.</title>
        <authorList>
            <person name="Xu L."/>
        </authorList>
    </citation>
    <scope>NUCLEOTIDE SEQUENCE [LARGE SCALE GENOMIC DNA]</scope>
    <source>
        <strain evidence="2 3">KEMB 9005-328</strain>
    </source>
</reference>
<dbReference type="RefSeq" id="WP_160754059.1">
    <property type="nucleotide sequence ID" value="NZ_WTYA01000011.1"/>
</dbReference>
<evidence type="ECO:0000256" key="1">
    <source>
        <dbReference type="SAM" id="Phobius"/>
    </source>
</evidence>
<name>A0A845AJG2_9SPHN</name>
<evidence type="ECO:0000313" key="3">
    <source>
        <dbReference type="Proteomes" id="UP000439780"/>
    </source>
</evidence>
<dbReference type="Proteomes" id="UP000439780">
    <property type="component" value="Unassembled WGS sequence"/>
</dbReference>
<evidence type="ECO:0000313" key="2">
    <source>
        <dbReference type="EMBL" id="MXP29754.1"/>
    </source>
</evidence>
<evidence type="ECO:0008006" key="4">
    <source>
        <dbReference type="Google" id="ProtNLM"/>
    </source>
</evidence>